<feature type="compositionally biased region" description="Basic and acidic residues" evidence="5">
    <location>
        <begin position="1"/>
        <end position="20"/>
    </location>
</feature>
<feature type="compositionally biased region" description="Polar residues" evidence="5">
    <location>
        <begin position="780"/>
        <end position="790"/>
    </location>
</feature>
<accession>A0A067T2X3</accession>
<keyword evidence="3 6" id="KW-1133">Transmembrane helix</keyword>
<reference evidence="11" key="1">
    <citation type="journal article" date="2014" name="Proc. Natl. Acad. Sci. U.S.A.">
        <title>Extensive sampling of basidiomycete genomes demonstrates inadequacy of the white-rot/brown-rot paradigm for wood decay fungi.</title>
        <authorList>
            <person name="Riley R."/>
            <person name="Salamov A.A."/>
            <person name="Brown D.W."/>
            <person name="Nagy L.G."/>
            <person name="Floudas D."/>
            <person name="Held B.W."/>
            <person name="Levasseur A."/>
            <person name="Lombard V."/>
            <person name="Morin E."/>
            <person name="Otillar R."/>
            <person name="Lindquist E.A."/>
            <person name="Sun H."/>
            <person name="LaButti K.M."/>
            <person name="Schmutz J."/>
            <person name="Jabbour D."/>
            <person name="Luo H."/>
            <person name="Baker S.E."/>
            <person name="Pisabarro A.G."/>
            <person name="Walton J.D."/>
            <person name="Blanchette R.A."/>
            <person name="Henrissat B."/>
            <person name="Martin F."/>
            <person name="Cullen D."/>
            <person name="Hibbett D.S."/>
            <person name="Grigoriev I.V."/>
        </authorList>
    </citation>
    <scope>NUCLEOTIDE SEQUENCE [LARGE SCALE GENOMIC DNA]</scope>
    <source>
        <strain evidence="11">CBS 339.88</strain>
    </source>
</reference>
<feature type="domain" description="Integral membrane bound transporter" evidence="9">
    <location>
        <begin position="880"/>
        <end position="1010"/>
    </location>
</feature>
<keyword evidence="11" id="KW-1185">Reference proteome</keyword>
<feature type="compositionally biased region" description="Low complexity" evidence="5">
    <location>
        <begin position="791"/>
        <end position="803"/>
    </location>
</feature>
<feature type="region of interest" description="Disordered" evidence="5">
    <location>
        <begin position="389"/>
        <end position="471"/>
    </location>
</feature>
<gene>
    <name evidence="10" type="ORF">GALMADRAFT_251995</name>
</gene>
<protein>
    <recommendedName>
        <fullName evidence="12">ER transporter 6TM N-terminal domain-containing protein</fullName>
    </recommendedName>
</protein>
<feature type="domain" description="DUF2421" evidence="7">
    <location>
        <begin position="1025"/>
        <end position="1235"/>
    </location>
</feature>
<feature type="region of interest" description="Disordered" evidence="5">
    <location>
        <begin position="1"/>
        <end position="70"/>
    </location>
</feature>
<feature type="domain" description="Putative ER transporter 6TM N-terminal" evidence="8">
    <location>
        <begin position="89"/>
        <end position="513"/>
    </location>
</feature>
<feature type="transmembrane region" description="Helical" evidence="6">
    <location>
        <begin position="259"/>
        <end position="282"/>
    </location>
</feature>
<name>A0A067T2X3_GALM3</name>
<feature type="transmembrane region" description="Helical" evidence="6">
    <location>
        <begin position="997"/>
        <end position="1015"/>
    </location>
</feature>
<evidence type="ECO:0000259" key="9">
    <source>
        <dbReference type="Pfam" id="PF13515"/>
    </source>
</evidence>
<keyword evidence="2 6" id="KW-0812">Transmembrane</keyword>
<sequence>MNDDKPLDDVKDSSSFDVEKGSSTPTPADRNGSPGRAKTTPNSPSKELNAKTVVVADRESDDSSSSSDGDSFAPTWLLSIVGYLQTSCAWIPQHLTWSDLKPAIRCAVVAWVSLVLFLVPSIEVLLGNAGFLIVIAAVLSPPAEPFIEVFEREMLILLFASAAWAWCCFGLFCANLARRVKVPNVTLFQAVDGRYIEAGPAVIIAVFIFIGSGTFLSFRAKQGPGPYLFPCVLACLCIDISLTTGVLFPFPFYLIGKAILLPLALHTAISLLASIVIFPSTVSARFTSRLSSALSPFLSVLEKNRTLLSTPLTAPEFAPLLASVRADTKKCEAGLVPLASSGRLLKSDLIYGRFSPRDFKTFQGMFRRLAGRADGLGLFFALVDPARERFPGTRRPTPAPTTPGTPKVDLSRPASRAPSVERPVGAVETNSRHDLEPDSPLSPISTSHRSLLSQPVAQGSSPSVSISPTFKHSHSLSVSHAHLHLHNPLRHSEPTDSNHQQHSQSQSHGHLSLFNLARARARKSEFVVGTFQSQRYLDLEATHLFDPDEENWNENLGHLLNDCCDPLLESCVLGLTSVGGWLSTVRDARLSQLLRSVSHLGVPLISPLFAFFGFGEKKAAEERTRRQERIDKVKELRGKIASVLEKFRQDTRHVVLEPYQHGFEDSSPIEELKERQEGVQGKDDEKSLELDKEDVMPPHRCLFNCFVYQYNLMQISSIILEMLDEIIRLDDERQECRLWTPVHRLFTWTPWSLSEPESHFGDDDDPDVIQGIKQDRSDTESQSEVTTLAQSTTTDTHMPSSTTGPAFRLDPEADLGIPKRRNPDALPPQNMMESVMRFIHEIFANLGSIHVLFGIKTGLLTVALSLPSLFKTSTEFAYDNRFVWGVFIAQLTTSCFRGETLFGISTAIISTFFGAIVGMTMWYISCGSAHGNAFGLAAVCAVCFPFFFYARIYWPIPPMRNVIFFVTAILVIAYSYQDVHLNVPGSPGFGFSVGWKRFVAVTGGVVAAFIASFFPPSTTIRLYERNLLAKTSSELGTIYCAILSFANTKHEPEIQEIITSLIAVRNKLQRSVTMRTNVGYEFSLRGRWPADRYKKVTDLQIPISFSLSHLMSILEHLDPSWSRALLRRTRFMDPTFQGDVLAVISLISFSLRTGCPLPQITPCPLIDRFMFRYHGLEVIHKDAEEDYGLPRTLSIDLLKDEQYLMFSVGISTAFALVTRLDRLMLAVKEIVGEHYHIHGVGLRHANADRV</sequence>
<feature type="transmembrane region" description="Helical" evidence="6">
    <location>
        <begin position="103"/>
        <end position="119"/>
    </location>
</feature>
<dbReference type="InterPro" id="IPR049453">
    <property type="entry name" value="Memb_transporter_dom"/>
</dbReference>
<feature type="transmembrane region" description="Helical" evidence="6">
    <location>
        <begin position="961"/>
        <end position="977"/>
    </location>
</feature>
<dbReference type="Proteomes" id="UP000027222">
    <property type="component" value="Unassembled WGS sequence"/>
</dbReference>
<organism evidence="10 11">
    <name type="scientific">Galerina marginata (strain CBS 339.88)</name>
    <dbReference type="NCBI Taxonomy" id="685588"/>
    <lineage>
        <taxon>Eukaryota</taxon>
        <taxon>Fungi</taxon>
        <taxon>Dikarya</taxon>
        <taxon>Basidiomycota</taxon>
        <taxon>Agaricomycotina</taxon>
        <taxon>Agaricomycetes</taxon>
        <taxon>Agaricomycetidae</taxon>
        <taxon>Agaricales</taxon>
        <taxon>Agaricineae</taxon>
        <taxon>Strophariaceae</taxon>
        <taxon>Galerina</taxon>
    </lineage>
</organism>
<dbReference type="Pfam" id="PF13515">
    <property type="entry name" value="FUSC_2"/>
    <property type="match status" value="1"/>
</dbReference>
<feature type="compositionally biased region" description="Polar residues" evidence="5">
    <location>
        <begin position="442"/>
        <end position="470"/>
    </location>
</feature>
<feature type="transmembrane region" description="Helical" evidence="6">
    <location>
        <begin position="930"/>
        <end position="949"/>
    </location>
</feature>
<dbReference type="GO" id="GO:0016020">
    <property type="term" value="C:membrane"/>
    <property type="evidence" value="ECO:0007669"/>
    <property type="project" value="UniProtKB-SubCell"/>
</dbReference>
<comment type="subcellular location">
    <subcellularLocation>
        <location evidence="1">Membrane</location>
        <topology evidence="1">Multi-pass membrane protein</topology>
    </subcellularLocation>
</comment>
<feature type="transmembrane region" description="Helical" evidence="6">
    <location>
        <begin position="155"/>
        <end position="178"/>
    </location>
</feature>
<evidence type="ECO:0000256" key="1">
    <source>
        <dbReference type="ARBA" id="ARBA00004141"/>
    </source>
</evidence>
<evidence type="ECO:0000259" key="7">
    <source>
        <dbReference type="Pfam" id="PF10334"/>
    </source>
</evidence>
<evidence type="ECO:0000256" key="3">
    <source>
        <dbReference type="ARBA" id="ARBA00022989"/>
    </source>
</evidence>
<evidence type="ECO:0000259" key="8">
    <source>
        <dbReference type="Pfam" id="PF10337"/>
    </source>
</evidence>
<feature type="transmembrane region" description="Helical" evidence="6">
    <location>
        <begin position="227"/>
        <end position="253"/>
    </location>
</feature>
<dbReference type="OrthoDB" id="2274698at2759"/>
<feature type="transmembrane region" description="Helical" evidence="6">
    <location>
        <begin position="901"/>
        <end position="924"/>
    </location>
</feature>
<feature type="compositionally biased region" description="Low complexity" evidence="5">
    <location>
        <begin position="500"/>
        <end position="509"/>
    </location>
</feature>
<dbReference type="HOGENOM" id="CLU_003918_2_0_1"/>
<feature type="region of interest" description="Disordered" evidence="5">
    <location>
        <begin position="488"/>
        <end position="509"/>
    </location>
</feature>
<dbReference type="STRING" id="685588.A0A067T2X3"/>
<evidence type="ECO:0000256" key="6">
    <source>
        <dbReference type="SAM" id="Phobius"/>
    </source>
</evidence>
<dbReference type="Pfam" id="PF10334">
    <property type="entry name" value="BRE4"/>
    <property type="match status" value="1"/>
</dbReference>
<evidence type="ECO:0008006" key="12">
    <source>
        <dbReference type="Google" id="ProtNLM"/>
    </source>
</evidence>
<evidence type="ECO:0000256" key="5">
    <source>
        <dbReference type="SAM" id="MobiDB-lite"/>
    </source>
</evidence>
<dbReference type="EMBL" id="KL142386">
    <property type="protein sequence ID" value="KDR73373.1"/>
    <property type="molecule type" value="Genomic_DNA"/>
</dbReference>
<dbReference type="PANTHER" id="PTHR37994">
    <property type="entry name" value="ARAE_2_N DOMAIN-CONTAINING PROTEIN-RELATED"/>
    <property type="match status" value="1"/>
</dbReference>
<feature type="transmembrane region" description="Helical" evidence="6">
    <location>
        <begin position="198"/>
        <end position="218"/>
    </location>
</feature>
<evidence type="ECO:0000256" key="2">
    <source>
        <dbReference type="ARBA" id="ARBA00022692"/>
    </source>
</evidence>
<evidence type="ECO:0000313" key="10">
    <source>
        <dbReference type="EMBL" id="KDR73373.1"/>
    </source>
</evidence>
<feature type="region of interest" description="Disordered" evidence="5">
    <location>
        <begin position="756"/>
        <end position="826"/>
    </location>
</feature>
<proteinExistence type="predicted"/>
<dbReference type="PANTHER" id="PTHR37994:SF1">
    <property type="entry name" value="ER TRANSPORTER 6TM N-TERMINAL DOMAIN-CONTAINING PROTEIN"/>
    <property type="match status" value="1"/>
</dbReference>
<evidence type="ECO:0000256" key="4">
    <source>
        <dbReference type="ARBA" id="ARBA00023136"/>
    </source>
</evidence>
<evidence type="ECO:0000313" key="11">
    <source>
        <dbReference type="Proteomes" id="UP000027222"/>
    </source>
</evidence>
<dbReference type="Pfam" id="PF10337">
    <property type="entry name" value="ArAE_2_N"/>
    <property type="match status" value="1"/>
</dbReference>
<keyword evidence="4 6" id="KW-0472">Membrane</keyword>
<dbReference type="InterPro" id="IPR018823">
    <property type="entry name" value="ArAE_2_N"/>
</dbReference>
<dbReference type="AlphaFoldDB" id="A0A067T2X3"/>
<dbReference type="InterPro" id="IPR018820">
    <property type="entry name" value="BRE4-related_DUF2421"/>
</dbReference>